<evidence type="ECO:0000313" key="9">
    <source>
        <dbReference type="Proteomes" id="UP000593566"/>
    </source>
</evidence>
<evidence type="ECO:0000256" key="3">
    <source>
        <dbReference type="ARBA" id="ARBA00022737"/>
    </source>
</evidence>
<accession>A0A8H6C928</accession>
<evidence type="ECO:0000256" key="2">
    <source>
        <dbReference type="ARBA" id="ARBA00022692"/>
    </source>
</evidence>
<dbReference type="Proteomes" id="UP000593566">
    <property type="component" value="Unassembled WGS sequence"/>
</dbReference>
<keyword evidence="6" id="KW-0472">Membrane</keyword>
<gene>
    <name evidence="8" type="ORF">HO133_005404</name>
</gene>
<dbReference type="GeneID" id="59333810"/>
<name>A0A8H6C928_9LECA</name>
<keyword evidence="4" id="KW-0999">Mitochondrion inner membrane</keyword>
<protein>
    <recommendedName>
        <fullName evidence="10">Mitochondrial carrier</fullName>
    </recommendedName>
</protein>
<evidence type="ECO:0000256" key="1">
    <source>
        <dbReference type="ARBA" id="ARBA00004325"/>
    </source>
</evidence>
<dbReference type="SUPFAM" id="SSF103506">
    <property type="entry name" value="Mitochondrial carrier"/>
    <property type="match status" value="1"/>
</dbReference>
<feature type="compositionally biased region" description="Polar residues" evidence="7">
    <location>
        <begin position="24"/>
        <end position="39"/>
    </location>
</feature>
<evidence type="ECO:0000256" key="6">
    <source>
        <dbReference type="ARBA" id="ARBA00023136"/>
    </source>
</evidence>
<feature type="compositionally biased region" description="Basic residues" evidence="7">
    <location>
        <begin position="161"/>
        <end position="171"/>
    </location>
</feature>
<feature type="region of interest" description="Disordered" evidence="7">
    <location>
        <begin position="1"/>
        <end position="46"/>
    </location>
</feature>
<evidence type="ECO:0000313" key="8">
    <source>
        <dbReference type="EMBL" id="KAF6218861.1"/>
    </source>
</evidence>
<reference evidence="8 9" key="1">
    <citation type="journal article" date="2020" name="Genomics">
        <title>Complete, high-quality genomes from long-read metagenomic sequencing of two wolf lichen thalli reveals enigmatic genome architecture.</title>
        <authorList>
            <person name="McKenzie S.K."/>
            <person name="Walston R.F."/>
            <person name="Allen J.L."/>
        </authorList>
    </citation>
    <scope>NUCLEOTIDE SEQUENCE [LARGE SCALE GENOMIC DNA]</scope>
    <source>
        <strain evidence="8">WasteWater1</strain>
    </source>
</reference>
<dbReference type="EMBL" id="JACCJB010000021">
    <property type="protein sequence ID" value="KAF6218861.1"/>
    <property type="molecule type" value="Genomic_DNA"/>
</dbReference>
<evidence type="ECO:0000256" key="4">
    <source>
        <dbReference type="ARBA" id="ARBA00022792"/>
    </source>
</evidence>
<keyword evidence="9" id="KW-1185">Reference proteome</keyword>
<evidence type="ECO:0008006" key="10">
    <source>
        <dbReference type="Google" id="ProtNLM"/>
    </source>
</evidence>
<keyword evidence="5" id="KW-1133">Transmembrane helix</keyword>
<organism evidence="8 9">
    <name type="scientific">Letharia lupina</name>
    <dbReference type="NCBI Taxonomy" id="560253"/>
    <lineage>
        <taxon>Eukaryota</taxon>
        <taxon>Fungi</taxon>
        <taxon>Dikarya</taxon>
        <taxon>Ascomycota</taxon>
        <taxon>Pezizomycotina</taxon>
        <taxon>Lecanoromycetes</taxon>
        <taxon>OSLEUM clade</taxon>
        <taxon>Lecanoromycetidae</taxon>
        <taxon>Lecanorales</taxon>
        <taxon>Lecanorineae</taxon>
        <taxon>Parmeliaceae</taxon>
        <taxon>Letharia</taxon>
    </lineage>
</organism>
<keyword evidence="2" id="KW-0812">Transmembrane</keyword>
<comment type="subcellular location">
    <subcellularLocation>
        <location evidence="1">Mitochondrion membrane</location>
    </subcellularLocation>
</comment>
<dbReference type="RefSeq" id="XP_037148296.1">
    <property type="nucleotide sequence ID" value="XM_037296314.1"/>
</dbReference>
<feature type="region of interest" description="Disordered" evidence="7">
    <location>
        <begin position="141"/>
        <end position="199"/>
    </location>
</feature>
<dbReference type="AlphaFoldDB" id="A0A8H6C928"/>
<dbReference type="InterPro" id="IPR023395">
    <property type="entry name" value="MCP_dom_sf"/>
</dbReference>
<dbReference type="Gene3D" id="1.50.40.10">
    <property type="entry name" value="Mitochondrial carrier domain"/>
    <property type="match status" value="1"/>
</dbReference>
<keyword evidence="4" id="KW-0496">Mitochondrion</keyword>
<proteinExistence type="predicted"/>
<keyword evidence="3" id="KW-0677">Repeat</keyword>
<sequence length="505" mass="54185">MSTPREGPNPLRPYYIPPSVGPSGPQNGTFATNAGSKHVSSTSTNSFGSSARNILADMDYTDYIPESSPSSTAVMKGLVEQAIWKYTSVFLAQPFEVAKTVLQVQAGSQVQKSLAKEAFVDDLHRRSGSYRRDSYEMFSDEDSDLDSPSYFTSSAPLAHTPTRRSRTRRRHGSPEPDGVPRIHTPQPPPSKPHQSPHTLDLKSSSSVLAVLSSHWAAEGPWGIWKGTNSTYIHSILLSTITSFVRSFFSAFMALPDPGLSLTATPTLSYAGGLDILSSPSPFASLAVAVSAAGLAGMILTPLDIARTKLILTPSTHPPRSIIATLKTLPKWTLPFSIAPAAILNSTIPTLISASTPLFLRSKLGIDPVLTPNMYSIATFVGQAFELVVKLPIETVLRRGQMDVARSTSKGKEMQTIVEVGPYRGLLGTVHSIVYEEGERGPPAELVKGTAGAPAMKVGKVGQERKRRKGQGFEGLWRGWRVGMWGLVGVWGAATWGGVGGKGGEF</sequence>
<dbReference type="PANTHER" id="PTHR24089">
    <property type="entry name" value="SOLUTE CARRIER FAMILY 25"/>
    <property type="match status" value="1"/>
</dbReference>
<dbReference type="GO" id="GO:0031966">
    <property type="term" value="C:mitochondrial membrane"/>
    <property type="evidence" value="ECO:0007669"/>
    <property type="project" value="UniProtKB-SubCell"/>
</dbReference>
<comment type="caution">
    <text evidence="8">The sequence shown here is derived from an EMBL/GenBank/DDBJ whole genome shotgun (WGS) entry which is preliminary data.</text>
</comment>
<evidence type="ECO:0000256" key="5">
    <source>
        <dbReference type="ARBA" id="ARBA00022989"/>
    </source>
</evidence>
<evidence type="ECO:0000256" key="7">
    <source>
        <dbReference type="SAM" id="MobiDB-lite"/>
    </source>
</evidence>